<evidence type="ECO:0000313" key="2">
    <source>
        <dbReference type="Proteomes" id="UP001610446"/>
    </source>
</evidence>
<gene>
    <name evidence="1" type="ORF">BJY01DRAFT_211357</name>
</gene>
<evidence type="ECO:0000313" key="1">
    <source>
        <dbReference type="EMBL" id="KAL2848808.1"/>
    </source>
</evidence>
<name>A0ABR4K929_9EURO</name>
<comment type="caution">
    <text evidence="1">The sequence shown here is derived from an EMBL/GenBank/DDBJ whole genome shotgun (WGS) entry which is preliminary data.</text>
</comment>
<sequence>MVFSFMGTKGRLLQAHFKKHSLSVYASELYDFSTASSAIRSTRVFLHYMSSKSIGITVSSSRYLEKLGCTKGSENDDVPWPLPN</sequence>
<reference evidence="1 2" key="1">
    <citation type="submission" date="2024-07" db="EMBL/GenBank/DDBJ databases">
        <title>Section-level genome sequencing and comparative genomics of Aspergillus sections Usti and Cavernicolus.</title>
        <authorList>
            <consortium name="Lawrence Berkeley National Laboratory"/>
            <person name="Nybo J.L."/>
            <person name="Vesth T.C."/>
            <person name="Theobald S."/>
            <person name="Frisvad J.C."/>
            <person name="Larsen T.O."/>
            <person name="Kjaerboelling I."/>
            <person name="Rothschild-Mancinelli K."/>
            <person name="Lyhne E.K."/>
            <person name="Kogle M.E."/>
            <person name="Barry K."/>
            <person name="Clum A."/>
            <person name="Na H."/>
            <person name="Ledsgaard L."/>
            <person name="Lin J."/>
            <person name="Lipzen A."/>
            <person name="Kuo A."/>
            <person name="Riley R."/>
            <person name="Mondo S."/>
            <person name="Labutti K."/>
            <person name="Haridas S."/>
            <person name="Pangalinan J."/>
            <person name="Salamov A.A."/>
            <person name="Simmons B.A."/>
            <person name="Magnuson J.K."/>
            <person name="Chen J."/>
            <person name="Drula E."/>
            <person name="Henrissat B."/>
            <person name="Wiebenga A."/>
            <person name="Lubbers R.J."/>
            <person name="Gomes A.C."/>
            <person name="Makela M.R."/>
            <person name="Stajich J."/>
            <person name="Grigoriev I.V."/>
            <person name="Mortensen U.H."/>
            <person name="De Vries R.P."/>
            <person name="Baker S.E."/>
            <person name="Andersen M.R."/>
        </authorList>
    </citation>
    <scope>NUCLEOTIDE SEQUENCE [LARGE SCALE GENOMIC DNA]</scope>
    <source>
        <strain evidence="1 2">CBS 123904</strain>
    </source>
</reference>
<dbReference type="Proteomes" id="UP001610446">
    <property type="component" value="Unassembled WGS sequence"/>
</dbReference>
<accession>A0ABR4K929</accession>
<keyword evidence="2" id="KW-1185">Reference proteome</keyword>
<protein>
    <submittedName>
        <fullName evidence="1">Uncharacterized protein</fullName>
    </submittedName>
</protein>
<proteinExistence type="predicted"/>
<dbReference type="EMBL" id="JBFXLU010000047">
    <property type="protein sequence ID" value="KAL2848808.1"/>
    <property type="molecule type" value="Genomic_DNA"/>
</dbReference>
<organism evidence="1 2">
    <name type="scientific">Aspergillus pseudoustus</name>
    <dbReference type="NCBI Taxonomy" id="1810923"/>
    <lineage>
        <taxon>Eukaryota</taxon>
        <taxon>Fungi</taxon>
        <taxon>Dikarya</taxon>
        <taxon>Ascomycota</taxon>
        <taxon>Pezizomycotina</taxon>
        <taxon>Eurotiomycetes</taxon>
        <taxon>Eurotiomycetidae</taxon>
        <taxon>Eurotiales</taxon>
        <taxon>Aspergillaceae</taxon>
        <taxon>Aspergillus</taxon>
        <taxon>Aspergillus subgen. Nidulantes</taxon>
    </lineage>
</organism>